<dbReference type="Proteomes" id="UP000199365">
    <property type="component" value="Unassembled WGS sequence"/>
</dbReference>
<accession>A0A1H1JSE7</accession>
<proteinExistence type="predicted"/>
<name>A0A1H1JSE7_9BURK</name>
<dbReference type="InterPro" id="IPR019289">
    <property type="entry name" value="Phage_tail_E/E"/>
</dbReference>
<evidence type="ECO:0000313" key="2">
    <source>
        <dbReference type="Proteomes" id="UP000199365"/>
    </source>
</evidence>
<dbReference type="STRING" id="157910.SAMN05445850_5572"/>
<keyword evidence="2" id="KW-1185">Reference proteome</keyword>
<evidence type="ECO:0000313" key="1">
    <source>
        <dbReference type="EMBL" id="SDR52916.1"/>
    </source>
</evidence>
<organism evidence="1 2">
    <name type="scientific">Paraburkholderia tuberum</name>
    <dbReference type="NCBI Taxonomy" id="157910"/>
    <lineage>
        <taxon>Bacteria</taxon>
        <taxon>Pseudomonadati</taxon>
        <taxon>Pseudomonadota</taxon>
        <taxon>Betaproteobacteria</taxon>
        <taxon>Burkholderiales</taxon>
        <taxon>Burkholderiaceae</taxon>
        <taxon>Paraburkholderia</taxon>
    </lineage>
</organism>
<sequence>MSDITQTEALEPRAERVVALSKPVVDQDGVEHATLTLTQPNGQAYLKIGDPWTPVFGDEGQRGIETNRSRLIAYVSDVTGIHRPILARMPFRDIQKVTDEMMLFFG</sequence>
<dbReference type="EMBL" id="FNKX01000002">
    <property type="protein sequence ID" value="SDR52916.1"/>
    <property type="molecule type" value="Genomic_DNA"/>
</dbReference>
<dbReference type="Pfam" id="PF10109">
    <property type="entry name" value="Phage_TAC_7"/>
    <property type="match status" value="1"/>
</dbReference>
<protein>
    <submittedName>
        <fullName evidence="1">Phage tail assembly chaperone protein, E, or 41 or 14</fullName>
    </submittedName>
</protein>
<gene>
    <name evidence="1" type="ORF">SAMN05445850_5572</name>
</gene>
<dbReference type="AlphaFoldDB" id="A0A1H1JSE7"/>
<dbReference type="RefSeq" id="WP_167368744.1">
    <property type="nucleotide sequence ID" value="NZ_FNKX01000002.1"/>
</dbReference>
<reference evidence="2" key="1">
    <citation type="submission" date="2016-10" db="EMBL/GenBank/DDBJ databases">
        <authorList>
            <person name="Varghese N."/>
            <person name="Submissions S."/>
        </authorList>
    </citation>
    <scope>NUCLEOTIDE SEQUENCE [LARGE SCALE GENOMIC DNA]</scope>
    <source>
        <strain evidence="2">DUS833</strain>
    </source>
</reference>